<dbReference type="InterPro" id="IPR051044">
    <property type="entry name" value="MAG_DAG_Lipase"/>
</dbReference>
<dbReference type="InterPro" id="IPR022742">
    <property type="entry name" value="Hydrolase_4"/>
</dbReference>
<dbReference type="SUPFAM" id="SSF53474">
    <property type="entry name" value="alpha/beta-Hydrolases"/>
    <property type="match status" value="1"/>
</dbReference>
<feature type="region of interest" description="Disordered" evidence="1">
    <location>
        <begin position="305"/>
        <end position="350"/>
    </location>
</feature>
<dbReference type="Gene3D" id="3.40.50.1820">
    <property type="entry name" value="alpha/beta hydrolase"/>
    <property type="match status" value="1"/>
</dbReference>
<evidence type="ECO:0000256" key="1">
    <source>
        <dbReference type="SAM" id="MobiDB-lite"/>
    </source>
</evidence>
<name>A0A165E132_EXIGL</name>
<evidence type="ECO:0000313" key="3">
    <source>
        <dbReference type="EMBL" id="KZV85843.1"/>
    </source>
</evidence>
<gene>
    <name evidence="3" type="ORF">EXIGLDRAFT_653711</name>
</gene>
<dbReference type="AlphaFoldDB" id="A0A165E132"/>
<dbReference type="InterPro" id="IPR029058">
    <property type="entry name" value="AB_hydrolase_fold"/>
</dbReference>
<dbReference type="OrthoDB" id="10249433at2759"/>
<evidence type="ECO:0000313" key="4">
    <source>
        <dbReference type="Proteomes" id="UP000077266"/>
    </source>
</evidence>
<dbReference type="InParanoid" id="A0A165E132"/>
<dbReference type="Proteomes" id="UP000077266">
    <property type="component" value="Unassembled WGS sequence"/>
</dbReference>
<feature type="compositionally biased region" description="Low complexity" evidence="1">
    <location>
        <begin position="314"/>
        <end position="325"/>
    </location>
</feature>
<feature type="domain" description="Serine aminopeptidase S33" evidence="2">
    <location>
        <begin position="27"/>
        <end position="285"/>
    </location>
</feature>
<protein>
    <submittedName>
        <fullName evidence="3">Alpha/beta-hydrolase</fullName>
    </submittedName>
</protein>
<keyword evidence="4" id="KW-1185">Reference proteome</keyword>
<evidence type="ECO:0000259" key="2">
    <source>
        <dbReference type="Pfam" id="PF12146"/>
    </source>
</evidence>
<dbReference type="GO" id="GO:0016787">
    <property type="term" value="F:hydrolase activity"/>
    <property type="evidence" value="ECO:0007669"/>
    <property type="project" value="UniProtKB-KW"/>
</dbReference>
<accession>A0A165E132</accession>
<dbReference type="PANTHER" id="PTHR11614">
    <property type="entry name" value="PHOSPHOLIPASE-RELATED"/>
    <property type="match status" value="1"/>
</dbReference>
<dbReference type="EMBL" id="KV426174">
    <property type="protein sequence ID" value="KZV85843.1"/>
    <property type="molecule type" value="Genomic_DNA"/>
</dbReference>
<dbReference type="FunCoup" id="A0A165E132">
    <property type="interactions" value="150"/>
</dbReference>
<reference evidence="3 4" key="1">
    <citation type="journal article" date="2016" name="Mol. Biol. Evol.">
        <title>Comparative Genomics of Early-Diverging Mushroom-Forming Fungi Provides Insights into the Origins of Lignocellulose Decay Capabilities.</title>
        <authorList>
            <person name="Nagy L.G."/>
            <person name="Riley R."/>
            <person name="Tritt A."/>
            <person name="Adam C."/>
            <person name="Daum C."/>
            <person name="Floudas D."/>
            <person name="Sun H."/>
            <person name="Yadav J.S."/>
            <person name="Pangilinan J."/>
            <person name="Larsson K.H."/>
            <person name="Matsuura K."/>
            <person name="Barry K."/>
            <person name="Labutti K."/>
            <person name="Kuo R."/>
            <person name="Ohm R.A."/>
            <person name="Bhattacharya S.S."/>
            <person name="Shirouzu T."/>
            <person name="Yoshinaga Y."/>
            <person name="Martin F.M."/>
            <person name="Grigoriev I.V."/>
            <person name="Hibbett D.S."/>
        </authorList>
    </citation>
    <scope>NUCLEOTIDE SEQUENCE [LARGE SCALE GENOMIC DNA]</scope>
    <source>
        <strain evidence="3 4">HHB12029</strain>
    </source>
</reference>
<keyword evidence="3" id="KW-0378">Hydrolase</keyword>
<sequence>MAAPYTESWITGPGNTAFYTHTYTPAQSPKAVVVAVHGFIEHIDRFTHVFPQFQKRGILVFAYDQRGFGKTALDTTGKKSKHSAYGKFSGHEQLADLEFFLRHAKTLAPNVPLFLLGHSMGGGEVLSFVTNTESSAPGRDELIDGLAGVIASSPLVAQTTPAPRWKRALGGHIATFLPWMSFPAPVDPTDLCQDKQVSETFANDPLIIHKASLKGLKDMLNRADNLLGSYYQNWPVDLPILIVHGDNDKVASFDASKKLHDKLTANDKTFTPYRGGYHELHNEPEEKDKVIEQWVSWIEAHLERKRETDEGQGVPEPIAVEPAAASDPTPETVSTEPTADDAEGTTSSKL</sequence>
<dbReference type="STRING" id="1314781.A0A165E132"/>
<dbReference type="Pfam" id="PF12146">
    <property type="entry name" value="Hydrolase_4"/>
    <property type="match status" value="1"/>
</dbReference>
<organism evidence="3 4">
    <name type="scientific">Exidia glandulosa HHB12029</name>
    <dbReference type="NCBI Taxonomy" id="1314781"/>
    <lineage>
        <taxon>Eukaryota</taxon>
        <taxon>Fungi</taxon>
        <taxon>Dikarya</taxon>
        <taxon>Basidiomycota</taxon>
        <taxon>Agaricomycotina</taxon>
        <taxon>Agaricomycetes</taxon>
        <taxon>Auriculariales</taxon>
        <taxon>Exidiaceae</taxon>
        <taxon>Exidia</taxon>
    </lineage>
</organism>
<proteinExistence type="predicted"/>